<sequence length="106" mass="12127">MCFQLRLLQSGRLLTCHQSLDMLGQAAGVLSCQLAIVPRREKKASNLRRSRERQQHTFYSTGGNQLPQLRPTMPLASTDLKYTSILKAIMRAFQHIILIIVVTYVW</sequence>
<organism evidence="1 2">
    <name type="scientific">Phlebiopsis gigantea (strain 11061_1 CR5-6)</name>
    <name type="common">White-rot fungus</name>
    <name type="synonym">Peniophora gigantea</name>
    <dbReference type="NCBI Taxonomy" id="745531"/>
    <lineage>
        <taxon>Eukaryota</taxon>
        <taxon>Fungi</taxon>
        <taxon>Dikarya</taxon>
        <taxon>Basidiomycota</taxon>
        <taxon>Agaricomycotina</taxon>
        <taxon>Agaricomycetes</taxon>
        <taxon>Polyporales</taxon>
        <taxon>Phanerochaetaceae</taxon>
        <taxon>Phlebiopsis</taxon>
    </lineage>
</organism>
<dbReference type="EMBL" id="KN840454">
    <property type="protein sequence ID" value="KIP10437.1"/>
    <property type="molecule type" value="Genomic_DNA"/>
</dbReference>
<evidence type="ECO:0000313" key="2">
    <source>
        <dbReference type="Proteomes" id="UP000053257"/>
    </source>
</evidence>
<keyword evidence="2" id="KW-1185">Reference proteome</keyword>
<name>A0A0C3SBY5_PHLG1</name>
<proteinExistence type="predicted"/>
<dbReference type="AlphaFoldDB" id="A0A0C3SBY5"/>
<dbReference type="Proteomes" id="UP000053257">
    <property type="component" value="Unassembled WGS sequence"/>
</dbReference>
<accession>A0A0C3SBY5</accession>
<gene>
    <name evidence="1" type="ORF">PHLGIDRAFT_229909</name>
</gene>
<protein>
    <submittedName>
        <fullName evidence="1">Uncharacterized protein</fullName>
    </submittedName>
</protein>
<reference evidence="1 2" key="1">
    <citation type="journal article" date="2014" name="PLoS Genet.">
        <title>Analysis of the Phlebiopsis gigantea genome, transcriptome and secretome provides insight into its pioneer colonization strategies of wood.</title>
        <authorList>
            <person name="Hori C."/>
            <person name="Ishida T."/>
            <person name="Igarashi K."/>
            <person name="Samejima M."/>
            <person name="Suzuki H."/>
            <person name="Master E."/>
            <person name="Ferreira P."/>
            <person name="Ruiz-Duenas F.J."/>
            <person name="Held B."/>
            <person name="Canessa P."/>
            <person name="Larrondo L.F."/>
            <person name="Schmoll M."/>
            <person name="Druzhinina I.S."/>
            <person name="Kubicek C.P."/>
            <person name="Gaskell J.A."/>
            <person name="Kersten P."/>
            <person name="St John F."/>
            <person name="Glasner J."/>
            <person name="Sabat G."/>
            <person name="Splinter BonDurant S."/>
            <person name="Syed K."/>
            <person name="Yadav J."/>
            <person name="Mgbeahuruike A.C."/>
            <person name="Kovalchuk A."/>
            <person name="Asiegbu F.O."/>
            <person name="Lackner G."/>
            <person name="Hoffmeister D."/>
            <person name="Rencoret J."/>
            <person name="Gutierrez A."/>
            <person name="Sun H."/>
            <person name="Lindquist E."/>
            <person name="Barry K."/>
            <person name="Riley R."/>
            <person name="Grigoriev I.V."/>
            <person name="Henrissat B."/>
            <person name="Kues U."/>
            <person name="Berka R.M."/>
            <person name="Martinez A.T."/>
            <person name="Covert S.F."/>
            <person name="Blanchette R.A."/>
            <person name="Cullen D."/>
        </authorList>
    </citation>
    <scope>NUCLEOTIDE SEQUENCE [LARGE SCALE GENOMIC DNA]</scope>
    <source>
        <strain evidence="1 2">11061_1 CR5-6</strain>
    </source>
</reference>
<dbReference type="PROSITE" id="PS51257">
    <property type="entry name" value="PROKAR_LIPOPROTEIN"/>
    <property type="match status" value="1"/>
</dbReference>
<dbReference type="HOGENOM" id="CLU_2224168_0_0_1"/>
<evidence type="ECO:0000313" key="1">
    <source>
        <dbReference type="EMBL" id="KIP10437.1"/>
    </source>
</evidence>